<dbReference type="AlphaFoldDB" id="A0A0L6CJI1"/>
<accession>A0A0L6CJI1</accession>
<dbReference type="Proteomes" id="UP000037397">
    <property type="component" value="Unassembled WGS sequence"/>
</dbReference>
<proteinExistence type="predicted"/>
<evidence type="ECO:0000313" key="2">
    <source>
        <dbReference type="EMBL" id="KNX37936.1"/>
    </source>
</evidence>
<organism evidence="2 3">
    <name type="scientific">Luteipulveratus halotolerans</name>
    <dbReference type="NCBI Taxonomy" id="1631356"/>
    <lineage>
        <taxon>Bacteria</taxon>
        <taxon>Bacillati</taxon>
        <taxon>Actinomycetota</taxon>
        <taxon>Actinomycetes</taxon>
        <taxon>Micrococcales</taxon>
        <taxon>Dermacoccaceae</taxon>
        <taxon>Luteipulveratus</taxon>
    </lineage>
</organism>
<dbReference type="EMBL" id="LAIR01000002">
    <property type="protein sequence ID" value="KNX37936.1"/>
    <property type="molecule type" value="Genomic_DNA"/>
</dbReference>
<keyword evidence="1" id="KW-0812">Transmembrane</keyword>
<evidence type="ECO:0000313" key="3">
    <source>
        <dbReference type="Proteomes" id="UP000037397"/>
    </source>
</evidence>
<sequence length="72" mass="7558">MRWHPRSSLRALLLFSFLGALIGAGAVVALTGADAYERTDSLIGTSAMGMLGGFAYGLLSITVRRASAARRS</sequence>
<comment type="caution">
    <text evidence="2">The sequence shown here is derived from an EMBL/GenBank/DDBJ whole genome shotgun (WGS) entry which is preliminary data.</text>
</comment>
<protein>
    <submittedName>
        <fullName evidence="2">Uncharacterized protein</fullName>
    </submittedName>
</protein>
<name>A0A0L6CJI1_9MICO</name>
<evidence type="ECO:0000256" key="1">
    <source>
        <dbReference type="SAM" id="Phobius"/>
    </source>
</evidence>
<keyword evidence="1" id="KW-0472">Membrane</keyword>
<reference evidence="3" key="1">
    <citation type="submission" date="2015-03" db="EMBL/GenBank/DDBJ databases">
        <title>Luteipulveratus halotolerans sp. nov., a novel actinobacterium (Dermacoccaceae) from Sarawak, Malaysia.</title>
        <authorList>
            <person name="Juboi H."/>
            <person name="Basik A."/>
            <person name="Shamsul S.S."/>
            <person name="Arnold P."/>
            <person name="Schmitt E.K."/>
            <person name="Sanglier J.-J."/>
            <person name="Yeo T."/>
        </authorList>
    </citation>
    <scope>NUCLEOTIDE SEQUENCE [LARGE SCALE GENOMIC DNA]</scope>
    <source>
        <strain evidence="3">C296001</strain>
    </source>
</reference>
<gene>
    <name evidence="2" type="ORF">VV01_13495</name>
</gene>
<keyword evidence="3" id="KW-1185">Reference proteome</keyword>
<keyword evidence="1" id="KW-1133">Transmembrane helix</keyword>
<dbReference type="RefSeq" id="WP_050670336.1">
    <property type="nucleotide sequence ID" value="NZ_LAIR01000002.1"/>
</dbReference>
<feature type="transmembrane region" description="Helical" evidence="1">
    <location>
        <begin position="42"/>
        <end position="63"/>
    </location>
</feature>